<dbReference type="PRINTS" id="PR00120">
    <property type="entry name" value="HATPASE"/>
</dbReference>
<sequence length="175" mass="19415">MFLSIQYQIFIPNEAVTIKELQVRLRRTAVLVAINKSFASCIFLSDTIKPKAKIHVRVSPKVVIVGDGINDSPALVAADLDIALCSDTDIVIEVADIVLMRGDITDMVAAIDLSRSIFKHIKLNFIWAKFHLHPMMARAAMACSSVSVVCSSLLLRWWSKPHWIDDDNGGVEKVV</sequence>
<proteinExistence type="predicted"/>
<evidence type="ECO:0000313" key="2">
    <source>
        <dbReference type="EMBL" id="CAG8742647.1"/>
    </source>
</evidence>
<comment type="caution">
    <text evidence="2">The sequence shown here is derived from an EMBL/GenBank/DDBJ whole genome shotgun (WGS) entry which is preliminary data.</text>
</comment>
<dbReference type="SUPFAM" id="SSF56784">
    <property type="entry name" value="HAD-like"/>
    <property type="match status" value="1"/>
</dbReference>
<dbReference type="GO" id="GO:0046872">
    <property type="term" value="F:metal ion binding"/>
    <property type="evidence" value="ECO:0007669"/>
    <property type="project" value="UniProtKB-KW"/>
</dbReference>
<gene>
    <name evidence="2" type="ORF">FCALED_LOCUS15730</name>
</gene>
<dbReference type="PRINTS" id="PR00119">
    <property type="entry name" value="CATATPASE"/>
</dbReference>
<dbReference type="InterPro" id="IPR036412">
    <property type="entry name" value="HAD-like_sf"/>
</dbReference>
<evidence type="ECO:0000256" key="1">
    <source>
        <dbReference type="ARBA" id="ARBA00022723"/>
    </source>
</evidence>
<dbReference type="InterPro" id="IPR001757">
    <property type="entry name" value="P_typ_ATPase"/>
</dbReference>
<dbReference type="PANTHER" id="PTHR46594:SF4">
    <property type="entry name" value="P-TYPE CATION-TRANSPORTING ATPASE"/>
    <property type="match status" value="1"/>
</dbReference>
<name>A0A9N9ILQ9_9GLOM</name>
<dbReference type="GO" id="GO:0016020">
    <property type="term" value="C:membrane"/>
    <property type="evidence" value="ECO:0007669"/>
    <property type="project" value="InterPro"/>
</dbReference>
<dbReference type="Gene3D" id="3.40.50.1000">
    <property type="entry name" value="HAD superfamily/HAD-like"/>
    <property type="match status" value="1"/>
</dbReference>
<protein>
    <submittedName>
        <fullName evidence="2">11062_t:CDS:1</fullName>
    </submittedName>
</protein>
<accession>A0A9N9ILQ9</accession>
<organism evidence="2 3">
    <name type="scientific">Funneliformis caledonium</name>
    <dbReference type="NCBI Taxonomy" id="1117310"/>
    <lineage>
        <taxon>Eukaryota</taxon>
        <taxon>Fungi</taxon>
        <taxon>Fungi incertae sedis</taxon>
        <taxon>Mucoromycota</taxon>
        <taxon>Glomeromycotina</taxon>
        <taxon>Glomeromycetes</taxon>
        <taxon>Glomerales</taxon>
        <taxon>Glomeraceae</taxon>
        <taxon>Funneliformis</taxon>
    </lineage>
</organism>
<keyword evidence="3" id="KW-1185">Reference proteome</keyword>
<dbReference type="Proteomes" id="UP000789570">
    <property type="component" value="Unassembled WGS sequence"/>
</dbReference>
<dbReference type="GO" id="GO:0005524">
    <property type="term" value="F:ATP binding"/>
    <property type="evidence" value="ECO:0007669"/>
    <property type="project" value="InterPro"/>
</dbReference>
<dbReference type="EMBL" id="CAJVPQ010015467">
    <property type="protein sequence ID" value="CAG8742647.1"/>
    <property type="molecule type" value="Genomic_DNA"/>
</dbReference>
<dbReference type="AlphaFoldDB" id="A0A9N9ILQ9"/>
<dbReference type="PANTHER" id="PTHR46594">
    <property type="entry name" value="P-TYPE CATION-TRANSPORTING ATPASE"/>
    <property type="match status" value="1"/>
</dbReference>
<dbReference type="OrthoDB" id="432719at2759"/>
<reference evidence="2" key="1">
    <citation type="submission" date="2021-06" db="EMBL/GenBank/DDBJ databases">
        <authorList>
            <person name="Kallberg Y."/>
            <person name="Tangrot J."/>
            <person name="Rosling A."/>
        </authorList>
    </citation>
    <scope>NUCLEOTIDE SEQUENCE</scope>
    <source>
        <strain evidence="2">UK204</strain>
    </source>
</reference>
<keyword evidence="1" id="KW-0479">Metal-binding</keyword>
<evidence type="ECO:0000313" key="3">
    <source>
        <dbReference type="Proteomes" id="UP000789570"/>
    </source>
</evidence>
<dbReference type="InterPro" id="IPR023214">
    <property type="entry name" value="HAD_sf"/>
</dbReference>
<dbReference type="GO" id="GO:0016887">
    <property type="term" value="F:ATP hydrolysis activity"/>
    <property type="evidence" value="ECO:0007669"/>
    <property type="project" value="InterPro"/>
</dbReference>